<keyword evidence="2" id="KW-1185">Reference proteome</keyword>
<dbReference type="OrthoDB" id="2288107at2759"/>
<reference evidence="1" key="1">
    <citation type="journal article" date="2020" name="Microb. Genom.">
        <title>Genetic diversity of clinical and environmental Mucorales isolates obtained from an investigation of mucormycosis cases among solid organ transplant recipients.</title>
        <authorList>
            <person name="Nguyen M.H."/>
            <person name="Kaul D."/>
            <person name="Muto C."/>
            <person name="Cheng S.J."/>
            <person name="Richter R.A."/>
            <person name="Bruno V.M."/>
            <person name="Liu G."/>
            <person name="Beyhan S."/>
            <person name="Sundermann A.J."/>
            <person name="Mounaud S."/>
            <person name="Pasculle A.W."/>
            <person name="Nierman W.C."/>
            <person name="Driscoll E."/>
            <person name="Cumbie R."/>
            <person name="Clancy C.J."/>
            <person name="Dupont C.L."/>
        </authorList>
    </citation>
    <scope>NUCLEOTIDE SEQUENCE</scope>
    <source>
        <strain evidence="1">GL11</strain>
    </source>
</reference>
<sequence>MLQSQTDAYTFPTELDPSVQSFFTNCTLNEWSYENYKDFYLKNYTSIPNDSIVKLYQDELKKIIKNKNVPDEVKGRSGILMQIAKAKIKGKNKEQCVYNVNINTIQGTVFGDVTNNDDSELSNKKQKFDHVNDESSTWNIHDQEDIWEAIRQYLKASISHDFCLESYHIVKCGYSIKYNLSIPTELLDHVQVENYTISTPFQTYSKYTTDVLKMMKTNDMDSIEEVVKGLKASENSSISFVKGFFKVCLWIYKKPKLYERLALSETAFNHSFIWPIMEFVVDTVETPLTFYPAEYMLKAAQEETKVDACILDGDNELAVLETSGKRLLNDNAKYGLDHIKVHYGALSIFNTIFKKYCTATEETATKLKIPFIHARHDTIHLWVFELCSTGLYCSKKVYKSKVPEDMAASKDILTLANFCWCFREALLDAVLVTRRMKEEHEEYETFASQ</sequence>
<dbReference type="AlphaFoldDB" id="A0A9P6X5B5"/>
<dbReference type="Proteomes" id="UP000716291">
    <property type="component" value="Unassembled WGS sequence"/>
</dbReference>
<gene>
    <name evidence="1" type="ORF">G6F64_008224</name>
</gene>
<name>A0A9P6X5B5_RHIOR</name>
<comment type="caution">
    <text evidence="1">The sequence shown here is derived from an EMBL/GenBank/DDBJ whole genome shotgun (WGS) entry which is preliminary data.</text>
</comment>
<evidence type="ECO:0000313" key="2">
    <source>
        <dbReference type="Proteomes" id="UP000716291"/>
    </source>
</evidence>
<proteinExistence type="predicted"/>
<organism evidence="1 2">
    <name type="scientific">Rhizopus oryzae</name>
    <name type="common">Mucormycosis agent</name>
    <name type="synonym">Rhizopus arrhizus var. delemar</name>
    <dbReference type="NCBI Taxonomy" id="64495"/>
    <lineage>
        <taxon>Eukaryota</taxon>
        <taxon>Fungi</taxon>
        <taxon>Fungi incertae sedis</taxon>
        <taxon>Mucoromycota</taxon>
        <taxon>Mucoromycotina</taxon>
        <taxon>Mucoromycetes</taxon>
        <taxon>Mucorales</taxon>
        <taxon>Mucorineae</taxon>
        <taxon>Rhizopodaceae</taxon>
        <taxon>Rhizopus</taxon>
    </lineage>
</organism>
<evidence type="ECO:0000313" key="1">
    <source>
        <dbReference type="EMBL" id="KAG1305633.1"/>
    </source>
</evidence>
<protein>
    <submittedName>
        <fullName evidence="1">Uncharacterized protein</fullName>
    </submittedName>
</protein>
<accession>A0A9P6X5B5</accession>
<dbReference type="EMBL" id="JAANQT010001320">
    <property type="protein sequence ID" value="KAG1305633.1"/>
    <property type="molecule type" value="Genomic_DNA"/>
</dbReference>